<organism evidence="2 3">
    <name type="scientific">Cyanidiococcus yangmingshanensis</name>
    <dbReference type="NCBI Taxonomy" id="2690220"/>
    <lineage>
        <taxon>Eukaryota</taxon>
        <taxon>Rhodophyta</taxon>
        <taxon>Bangiophyceae</taxon>
        <taxon>Cyanidiales</taxon>
        <taxon>Cyanidiaceae</taxon>
        <taxon>Cyanidiococcus</taxon>
    </lineage>
</organism>
<dbReference type="Proteomes" id="UP000530660">
    <property type="component" value="Unassembled WGS sequence"/>
</dbReference>
<accession>A0A7J7IRL7</accession>
<comment type="caution">
    <text evidence="2">The sequence shown here is derived from an EMBL/GenBank/DDBJ whole genome shotgun (WGS) entry which is preliminary data.</text>
</comment>
<protein>
    <submittedName>
        <fullName evidence="2">Uncharacterized protein</fullName>
    </submittedName>
</protein>
<gene>
    <name evidence="2" type="ORF">F1559_004822</name>
</gene>
<name>A0A7J7IRL7_9RHOD</name>
<dbReference type="AlphaFoldDB" id="A0A7J7IRL7"/>
<keyword evidence="3" id="KW-1185">Reference proteome</keyword>
<keyword evidence="1" id="KW-0472">Membrane</keyword>
<dbReference type="EMBL" id="VWRR01000001">
    <property type="protein sequence ID" value="KAF6005380.1"/>
    <property type="molecule type" value="Genomic_DNA"/>
</dbReference>
<reference evidence="2 3" key="1">
    <citation type="journal article" date="2020" name="J. Phycol.">
        <title>Comparative genome analysis reveals Cyanidiococcus gen. nov., a new extremophilic red algal genus sister to Cyanidioschyzon (Cyanidioschyzonaceae, Rhodophyta).</title>
        <authorList>
            <person name="Liu S.-L."/>
            <person name="Chiang Y.-R."/>
            <person name="Yoon H.S."/>
            <person name="Fu H.-Y."/>
        </authorList>
    </citation>
    <scope>NUCLEOTIDE SEQUENCE [LARGE SCALE GENOMIC DNA]</scope>
    <source>
        <strain evidence="2 3">THAL066</strain>
    </source>
</reference>
<feature type="transmembrane region" description="Helical" evidence="1">
    <location>
        <begin position="80"/>
        <end position="102"/>
    </location>
</feature>
<keyword evidence="1" id="KW-1133">Transmembrane helix</keyword>
<evidence type="ECO:0000256" key="1">
    <source>
        <dbReference type="SAM" id="Phobius"/>
    </source>
</evidence>
<sequence>MLPVLKSLPPLQVAVGTALAARYTCLHALVLDFFSFHLLAHSLNISGGLISIPFALLYSRIFALSAFMNSWYAFGFRSPFGFAAVFFGAAAALDAVFFGEAIEIRF</sequence>
<evidence type="ECO:0000313" key="2">
    <source>
        <dbReference type="EMBL" id="KAF6005380.1"/>
    </source>
</evidence>
<keyword evidence="1" id="KW-0812">Transmembrane</keyword>
<proteinExistence type="predicted"/>
<evidence type="ECO:0000313" key="3">
    <source>
        <dbReference type="Proteomes" id="UP000530660"/>
    </source>
</evidence>